<keyword evidence="6" id="KW-1185">Reference proteome</keyword>
<dbReference type="PANTHER" id="PTHR10742">
    <property type="entry name" value="FLAVIN MONOAMINE OXIDASE"/>
    <property type="match status" value="1"/>
</dbReference>
<feature type="domain" description="Amine oxidase" evidence="4">
    <location>
        <begin position="25"/>
        <end position="461"/>
    </location>
</feature>
<dbReference type="Gene3D" id="3.50.50.60">
    <property type="entry name" value="FAD/NAD(P)-binding domain"/>
    <property type="match status" value="1"/>
</dbReference>
<organism evidence="5 6">
    <name type="scientific">Armillaria solidipes</name>
    <dbReference type="NCBI Taxonomy" id="1076256"/>
    <lineage>
        <taxon>Eukaryota</taxon>
        <taxon>Fungi</taxon>
        <taxon>Dikarya</taxon>
        <taxon>Basidiomycota</taxon>
        <taxon>Agaricomycotina</taxon>
        <taxon>Agaricomycetes</taxon>
        <taxon>Agaricomycetidae</taxon>
        <taxon>Agaricales</taxon>
        <taxon>Marasmiineae</taxon>
        <taxon>Physalacriaceae</taxon>
        <taxon>Armillaria</taxon>
    </lineage>
</organism>
<dbReference type="GO" id="GO:0016491">
    <property type="term" value="F:oxidoreductase activity"/>
    <property type="evidence" value="ECO:0007669"/>
    <property type="project" value="UniProtKB-KW"/>
</dbReference>
<evidence type="ECO:0000313" key="5">
    <source>
        <dbReference type="EMBL" id="PBK74999.1"/>
    </source>
</evidence>
<dbReference type="PANTHER" id="PTHR10742:SF386">
    <property type="entry name" value="LYSINE-SPECIFIC HISTONE DEMETHYLASE 1A"/>
    <property type="match status" value="1"/>
</dbReference>
<evidence type="ECO:0000256" key="3">
    <source>
        <dbReference type="SAM" id="MobiDB-lite"/>
    </source>
</evidence>
<comment type="similarity">
    <text evidence="1">Belongs to the flavin monoamine oxidase family.</text>
</comment>
<evidence type="ECO:0000313" key="6">
    <source>
        <dbReference type="Proteomes" id="UP000218334"/>
    </source>
</evidence>
<evidence type="ECO:0000259" key="4">
    <source>
        <dbReference type="Pfam" id="PF01593"/>
    </source>
</evidence>
<dbReference type="SUPFAM" id="SSF54373">
    <property type="entry name" value="FAD-linked reductases, C-terminal domain"/>
    <property type="match status" value="1"/>
</dbReference>
<gene>
    <name evidence="5" type="ORF">ARMSODRAFT_906199</name>
</gene>
<evidence type="ECO:0000256" key="1">
    <source>
        <dbReference type="ARBA" id="ARBA00005995"/>
    </source>
</evidence>
<dbReference type="InterPro" id="IPR002937">
    <property type="entry name" value="Amino_oxidase"/>
</dbReference>
<reference evidence="6" key="1">
    <citation type="journal article" date="2017" name="Nat. Ecol. Evol.">
        <title>Genome expansion and lineage-specific genetic innovations in the forest pathogenic fungi Armillaria.</title>
        <authorList>
            <person name="Sipos G."/>
            <person name="Prasanna A.N."/>
            <person name="Walter M.C."/>
            <person name="O'Connor E."/>
            <person name="Balint B."/>
            <person name="Krizsan K."/>
            <person name="Kiss B."/>
            <person name="Hess J."/>
            <person name="Varga T."/>
            <person name="Slot J."/>
            <person name="Riley R."/>
            <person name="Boka B."/>
            <person name="Rigling D."/>
            <person name="Barry K."/>
            <person name="Lee J."/>
            <person name="Mihaltcheva S."/>
            <person name="LaButti K."/>
            <person name="Lipzen A."/>
            <person name="Waldron R."/>
            <person name="Moloney N.M."/>
            <person name="Sperisen C."/>
            <person name="Kredics L."/>
            <person name="Vagvoelgyi C."/>
            <person name="Patrignani A."/>
            <person name="Fitzpatrick D."/>
            <person name="Nagy I."/>
            <person name="Doyle S."/>
            <person name="Anderson J.B."/>
            <person name="Grigoriev I.V."/>
            <person name="Gueldener U."/>
            <person name="Muensterkoetter M."/>
            <person name="Nagy L.G."/>
        </authorList>
    </citation>
    <scope>NUCLEOTIDE SEQUENCE [LARGE SCALE GENOMIC DNA]</scope>
    <source>
        <strain evidence="6">28-4</strain>
    </source>
</reference>
<feature type="region of interest" description="Disordered" evidence="3">
    <location>
        <begin position="439"/>
        <end position="467"/>
    </location>
</feature>
<dbReference type="Pfam" id="PF01593">
    <property type="entry name" value="Amino_oxidase"/>
    <property type="match status" value="1"/>
</dbReference>
<sequence length="467" mass="49455">MIPYLYLILTMARTSVSCLVIGAGFSGLVAARQLAAAGHSVLIVEARDRIGGRVLSYKEGQSYPIDIGCSFVHGYTEGVPTRKLFEDLGIKMTVPAPKPSLLVGPNGQISEVLAEKLRANLAEASKNALEVAQNGVAEAHLSLADSLLSKGSRLFEGLSDTERPLAESLARCLECGLGATLEQVSLQWNGYENKFAGTDAFPKGGYGTVTQALLDASAASGAELVLNAPVSSVSLSENSDSVIVRTTSGVSYSALSVICTIPLAVLKAAPPSFFSPSLPSRKVAAIQRTHVGTLAKILLTYPKVWWGESYGGITILPDNYSNTSSSDPKQLLSSIPLSCATLQTTILIYISCAAAPHIEKMDKTIVANAAHEILKERIGKDIDVPAFSHSTVTSWSADPFTLGATTTPTVVGGERSPFDFFELSRPVWGGRLGFAGEHTDVDHRGSVQGATESGKREAERVSQFLAR</sequence>
<dbReference type="GO" id="GO:0006338">
    <property type="term" value="P:chromatin remodeling"/>
    <property type="evidence" value="ECO:0007669"/>
    <property type="project" value="TreeGrafter"/>
</dbReference>
<dbReference type="InterPro" id="IPR050281">
    <property type="entry name" value="Flavin_monoamine_oxidase"/>
</dbReference>
<evidence type="ECO:0000256" key="2">
    <source>
        <dbReference type="ARBA" id="ARBA00023002"/>
    </source>
</evidence>
<dbReference type="Gene3D" id="3.90.660.10">
    <property type="match status" value="1"/>
</dbReference>
<dbReference type="GO" id="GO:0050660">
    <property type="term" value="F:flavin adenine dinucleotide binding"/>
    <property type="evidence" value="ECO:0007669"/>
    <property type="project" value="TreeGrafter"/>
</dbReference>
<dbReference type="GO" id="GO:0003682">
    <property type="term" value="F:chromatin binding"/>
    <property type="evidence" value="ECO:0007669"/>
    <property type="project" value="TreeGrafter"/>
</dbReference>
<accession>A0A2H3BVW6</accession>
<keyword evidence="2" id="KW-0560">Oxidoreductase</keyword>
<dbReference type="SUPFAM" id="SSF51905">
    <property type="entry name" value="FAD/NAD(P)-binding domain"/>
    <property type="match status" value="1"/>
</dbReference>
<dbReference type="InterPro" id="IPR036188">
    <property type="entry name" value="FAD/NAD-bd_sf"/>
</dbReference>
<protein>
    <submittedName>
        <fullName evidence="5">Amine oxidase</fullName>
    </submittedName>
</protein>
<dbReference type="Proteomes" id="UP000218334">
    <property type="component" value="Unassembled WGS sequence"/>
</dbReference>
<dbReference type="STRING" id="1076256.A0A2H3BVW6"/>
<dbReference type="EMBL" id="KZ293418">
    <property type="protein sequence ID" value="PBK74999.1"/>
    <property type="molecule type" value="Genomic_DNA"/>
</dbReference>
<name>A0A2H3BVW6_9AGAR</name>
<proteinExistence type="inferred from homology"/>
<dbReference type="AlphaFoldDB" id="A0A2H3BVW6"/>